<dbReference type="AlphaFoldDB" id="A0A644ZTF8"/>
<protein>
    <submittedName>
        <fullName evidence="1">Uncharacterized protein</fullName>
    </submittedName>
</protein>
<reference evidence="1" key="1">
    <citation type="submission" date="2019-08" db="EMBL/GenBank/DDBJ databases">
        <authorList>
            <person name="Kucharzyk K."/>
            <person name="Murdoch R.W."/>
            <person name="Higgins S."/>
            <person name="Loffler F."/>
        </authorList>
    </citation>
    <scope>NUCLEOTIDE SEQUENCE</scope>
</reference>
<dbReference type="EMBL" id="VSSQ01010325">
    <property type="protein sequence ID" value="MPM44026.1"/>
    <property type="molecule type" value="Genomic_DNA"/>
</dbReference>
<gene>
    <name evidence="1" type="ORF">SDC9_90704</name>
</gene>
<organism evidence="1">
    <name type="scientific">bioreactor metagenome</name>
    <dbReference type="NCBI Taxonomy" id="1076179"/>
    <lineage>
        <taxon>unclassified sequences</taxon>
        <taxon>metagenomes</taxon>
        <taxon>ecological metagenomes</taxon>
    </lineage>
</organism>
<comment type="caution">
    <text evidence="1">The sequence shown here is derived from an EMBL/GenBank/DDBJ whole genome shotgun (WGS) entry which is preliminary data.</text>
</comment>
<sequence length="198" mass="22257">MFSAVNDIQRFLMHLPADAILIVSGCCDKKIQRLHSRVTAAFGHDIKEFPVRLGMQLIKYHTVGVKAVFVTNIGRQHLVGAIRFLIDESLGGVKNFDTLIQCRTHPHHIRRHIKNNRRLVPVGSTAVNLGAFLKISAGKQQSNRRRKFTLAHFLWYFHIGGIKLSVAVGLDRSKDVTNNLFLPVDKLKGLTSPRAFGM</sequence>
<evidence type="ECO:0000313" key="1">
    <source>
        <dbReference type="EMBL" id="MPM44026.1"/>
    </source>
</evidence>
<proteinExistence type="predicted"/>
<name>A0A644ZTF8_9ZZZZ</name>
<accession>A0A644ZTF8</accession>